<comment type="caution">
    <text evidence="1">The sequence shown here is derived from an EMBL/GenBank/DDBJ whole genome shotgun (WGS) entry which is preliminary data.</text>
</comment>
<accession>A0A4Z1EJW0</accession>
<sequence length="130" mass="14714">MGRDKTGMCHLALPSYLACLQTIHLQYSIATCRRDFRMQSMLLENFVDSYQHLIQPLETGTGLTFRLSRVRDEVSKRSHRNRQLNLHTSIDNTFTLNATVTIIFHVTALMPDAGKAKEDTAMALVMVTDG</sequence>
<dbReference type="Proteomes" id="UP000297777">
    <property type="component" value="Unassembled WGS sequence"/>
</dbReference>
<evidence type="ECO:0000313" key="2">
    <source>
        <dbReference type="Proteomes" id="UP000297777"/>
    </source>
</evidence>
<dbReference type="AlphaFoldDB" id="A0A4Z1EJW0"/>
<dbReference type="OrthoDB" id="10288457at2759"/>
<protein>
    <submittedName>
        <fullName evidence="1">Uncharacterized protein</fullName>
    </submittedName>
</protein>
<reference evidence="1 2" key="1">
    <citation type="submission" date="2017-12" db="EMBL/GenBank/DDBJ databases">
        <title>Comparative genomics of Botrytis spp.</title>
        <authorList>
            <person name="Valero-Jimenez C.A."/>
            <person name="Tapia P."/>
            <person name="Veloso J."/>
            <person name="Silva-Moreno E."/>
            <person name="Staats M."/>
            <person name="Valdes J.H."/>
            <person name="Van Kan J.A.L."/>
        </authorList>
    </citation>
    <scope>NUCLEOTIDE SEQUENCE [LARGE SCALE GENOMIC DNA]</scope>
    <source>
        <strain evidence="1 2">Bt9001</strain>
    </source>
</reference>
<organism evidence="1 2">
    <name type="scientific">Botrytis tulipae</name>
    <dbReference type="NCBI Taxonomy" id="87230"/>
    <lineage>
        <taxon>Eukaryota</taxon>
        <taxon>Fungi</taxon>
        <taxon>Dikarya</taxon>
        <taxon>Ascomycota</taxon>
        <taxon>Pezizomycotina</taxon>
        <taxon>Leotiomycetes</taxon>
        <taxon>Helotiales</taxon>
        <taxon>Sclerotiniaceae</taxon>
        <taxon>Botrytis</taxon>
    </lineage>
</organism>
<keyword evidence="2" id="KW-1185">Reference proteome</keyword>
<proteinExistence type="predicted"/>
<name>A0A4Z1EJW0_9HELO</name>
<gene>
    <name evidence="1" type="ORF">BTUL_0124g00200</name>
</gene>
<dbReference type="EMBL" id="PQXH01000124">
    <property type="protein sequence ID" value="TGO10848.1"/>
    <property type="molecule type" value="Genomic_DNA"/>
</dbReference>
<evidence type="ECO:0000313" key="1">
    <source>
        <dbReference type="EMBL" id="TGO10848.1"/>
    </source>
</evidence>